<dbReference type="Proteomes" id="UP000254060">
    <property type="component" value="Unassembled WGS sequence"/>
</dbReference>
<dbReference type="Pfam" id="PF14174">
    <property type="entry name" value="YycC"/>
    <property type="match status" value="1"/>
</dbReference>
<gene>
    <name evidence="2" type="ORF">NCTC13163_02780</name>
</gene>
<protein>
    <recommendedName>
        <fullName evidence="1">HTH cro/C1-type domain-containing protein</fullName>
    </recommendedName>
</protein>
<dbReference type="AlphaFoldDB" id="A0A377FX10"/>
<dbReference type="PROSITE" id="PS50943">
    <property type="entry name" value="HTH_CROC1"/>
    <property type="match status" value="1"/>
</dbReference>
<evidence type="ECO:0000313" key="2">
    <source>
        <dbReference type="EMBL" id="STO09347.1"/>
    </source>
</evidence>
<organism evidence="2 3">
    <name type="scientific">Exiguobacterium aurantiacum</name>
    <dbReference type="NCBI Taxonomy" id="33987"/>
    <lineage>
        <taxon>Bacteria</taxon>
        <taxon>Bacillati</taxon>
        <taxon>Bacillota</taxon>
        <taxon>Bacilli</taxon>
        <taxon>Bacillales</taxon>
        <taxon>Bacillales Family XII. Incertae Sedis</taxon>
        <taxon>Exiguobacterium</taxon>
    </lineage>
</organism>
<dbReference type="OrthoDB" id="2357473at2"/>
<proteinExistence type="predicted"/>
<reference evidence="2 3" key="1">
    <citation type="submission" date="2018-06" db="EMBL/GenBank/DDBJ databases">
        <authorList>
            <consortium name="Pathogen Informatics"/>
            <person name="Doyle S."/>
        </authorList>
    </citation>
    <scope>NUCLEOTIDE SEQUENCE [LARGE SCALE GENOMIC DNA]</scope>
    <source>
        <strain evidence="2 3">NCTC13163</strain>
    </source>
</reference>
<evidence type="ECO:0000259" key="1">
    <source>
        <dbReference type="PROSITE" id="PS50943"/>
    </source>
</evidence>
<dbReference type="InterPro" id="IPR025550">
    <property type="entry name" value="YycC"/>
</dbReference>
<accession>A0A377FX10</accession>
<sequence length="54" mass="6229">MRPLQLSPETAIELAKKLNVPLEDLMHMPKHILVQKMMQLEASQSEANEEKETE</sequence>
<dbReference type="RefSeq" id="WP_081828262.1">
    <property type="nucleotide sequence ID" value="NZ_UGGP01000001.1"/>
</dbReference>
<evidence type="ECO:0000313" key="3">
    <source>
        <dbReference type="Proteomes" id="UP000254060"/>
    </source>
</evidence>
<dbReference type="EMBL" id="UGGP01000001">
    <property type="protein sequence ID" value="STO09347.1"/>
    <property type="molecule type" value="Genomic_DNA"/>
</dbReference>
<name>A0A377FX10_9BACL</name>
<feature type="domain" description="HTH cro/C1-type" evidence="1">
    <location>
        <begin position="7"/>
        <end position="25"/>
    </location>
</feature>
<dbReference type="InterPro" id="IPR001387">
    <property type="entry name" value="Cro/C1-type_HTH"/>
</dbReference>